<reference evidence="3 4" key="1">
    <citation type="submission" date="2019-03" db="EMBL/GenBank/DDBJ databases">
        <authorList>
            <person name="Gaulin E."/>
            <person name="Dumas B."/>
        </authorList>
    </citation>
    <scope>NUCLEOTIDE SEQUENCE [LARGE SCALE GENOMIC DNA]</scope>
    <source>
        <strain evidence="3">CBS 568.67</strain>
    </source>
</reference>
<feature type="region of interest" description="Disordered" evidence="1">
    <location>
        <begin position="24"/>
        <end position="58"/>
    </location>
</feature>
<dbReference type="EMBL" id="CAADRA010005877">
    <property type="protein sequence ID" value="VFT93020.1"/>
    <property type="molecule type" value="Genomic_DNA"/>
</dbReference>
<evidence type="ECO:0000313" key="2">
    <source>
        <dbReference type="EMBL" id="KAF0692689.1"/>
    </source>
</evidence>
<dbReference type="EMBL" id="VJMH01005856">
    <property type="protein sequence ID" value="KAF0692689.1"/>
    <property type="molecule type" value="Genomic_DNA"/>
</dbReference>
<dbReference type="OrthoDB" id="72677at2759"/>
<gene>
    <name evidence="3" type="primary">Aste57867_16242</name>
    <name evidence="2" type="ORF">As57867_016185</name>
    <name evidence="3" type="ORF">ASTE57867_16242</name>
</gene>
<keyword evidence="4" id="KW-1185">Reference proteome</keyword>
<name>A0A485L892_9STRA</name>
<reference evidence="2" key="2">
    <citation type="submission" date="2019-06" db="EMBL/GenBank/DDBJ databases">
        <title>Genomics analysis of Aphanomyces spp. identifies a new class of oomycete effector associated with host adaptation.</title>
        <authorList>
            <person name="Gaulin E."/>
        </authorList>
    </citation>
    <scope>NUCLEOTIDE SEQUENCE</scope>
    <source>
        <strain evidence="2">CBS 578.67</strain>
    </source>
</reference>
<accession>A0A485L892</accession>
<dbReference type="Proteomes" id="UP000332933">
    <property type="component" value="Unassembled WGS sequence"/>
</dbReference>
<protein>
    <submittedName>
        <fullName evidence="3">Aste57867_16242 protein</fullName>
    </submittedName>
</protein>
<dbReference type="AlphaFoldDB" id="A0A485L892"/>
<sequence>MGPTWDLVEGLKVFLDDADDTVTDVSGTQYASTDTPRSTDAPTRASADAPRPSTTSRQRLEVEHLHAELASLRAQIHALQLNPTREMSFWERVAKLERLDLLRAKDENDRLRQSLDMHKTFMTELEAHVQKKRRLANSTDPCFDESLAFWLPESGDDGGGRRVRAMHAIVDREYRRMHSVFLRHGLLGHTNNVFRTQLVPQPSGEIYFTVVEHAVLAAPFRAIGAAVWRLIASNGTRHSVDGLAVSTDSVDETMVYEHVINTRHATPCHTNLVHKYYTSSTSDVIVSRSVLVDPMWPTANALVEDCASWVEVETMPGQSSCLFTFVLRINLGQDSPTEARDHVVASLERVSLAQEPPVEGTLAHVAASVHFGAPSVAPSNLHIVLERGMHLEGPFKRAVNAAIDAYRESVEHIDDRQVECRDQERRD</sequence>
<organism evidence="3 4">
    <name type="scientific">Aphanomyces stellatus</name>
    <dbReference type="NCBI Taxonomy" id="120398"/>
    <lineage>
        <taxon>Eukaryota</taxon>
        <taxon>Sar</taxon>
        <taxon>Stramenopiles</taxon>
        <taxon>Oomycota</taxon>
        <taxon>Saprolegniomycetes</taxon>
        <taxon>Saprolegniales</taxon>
        <taxon>Verrucalvaceae</taxon>
        <taxon>Aphanomyces</taxon>
    </lineage>
</organism>
<proteinExistence type="predicted"/>
<evidence type="ECO:0000256" key="1">
    <source>
        <dbReference type="SAM" id="MobiDB-lite"/>
    </source>
</evidence>
<feature type="compositionally biased region" description="Polar residues" evidence="1">
    <location>
        <begin position="24"/>
        <end position="41"/>
    </location>
</feature>
<evidence type="ECO:0000313" key="3">
    <source>
        <dbReference type="EMBL" id="VFT93020.1"/>
    </source>
</evidence>
<evidence type="ECO:0000313" key="4">
    <source>
        <dbReference type="Proteomes" id="UP000332933"/>
    </source>
</evidence>